<reference evidence="2" key="1">
    <citation type="submission" date="2022-06" db="EMBL/GenBank/DDBJ databases">
        <title>Genome Sequence of Candolleomyces eurysporus.</title>
        <authorList>
            <person name="Buettner E."/>
        </authorList>
    </citation>
    <scope>NUCLEOTIDE SEQUENCE</scope>
    <source>
        <strain evidence="2">VTCC 930004</strain>
    </source>
</reference>
<dbReference type="PANTHER" id="PTHR40462">
    <property type="entry name" value="CHROMOSOME 1, WHOLE GENOME SHOTGUN SEQUENCE"/>
    <property type="match status" value="1"/>
</dbReference>
<proteinExistence type="predicted"/>
<dbReference type="Proteomes" id="UP001140091">
    <property type="component" value="Unassembled WGS sequence"/>
</dbReference>
<organism evidence="2 3">
    <name type="scientific">Candolleomyces eurysporus</name>
    <dbReference type="NCBI Taxonomy" id="2828524"/>
    <lineage>
        <taxon>Eukaryota</taxon>
        <taxon>Fungi</taxon>
        <taxon>Dikarya</taxon>
        <taxon>Basidiomycota</taxon>
        <taxon>Agaricomycotina</taxon>
        <taxon>Agaricomycetes</taxon>
        <taxon>Agaricomycetidae</taxon>
        <taxon>Agaricales</taxon>
        <taxon>Agaricineae</taxon>
        <taxon>Psathyrellaceae</taxon>
        <taxon>Candolleomyces</taxon>
    </lineage>
</organism>
<protein>
    <recommendedName>
        <fullName evidence="4">DNA damage-responsive protein 48</fullName>
    </recommendedName>
</protein>
<evidence type="ECO:0000313" key="3">
    <source>
        <dbReference type="Proteomes" id="UP001140091"/>
    </source>
</evidence>
<evidence type="ECO:0008006" key="4">
    <source>
        <dbReference type="Google" id="ProtNLM"/>
    </source>
</evidence>
<gene>
    <name evidence="2" type="ORF">H1R20_g10066</name>
</gene>
<dbReference type="OrthoDB" id="3050608at2759"/>
<dbReference type="EMBL" id="JANBPK010001039">
    <property type="protein sequence ID" value="KAJ2927037.1"/>
    <property type="molecule type" value="Genomic_DNA"/>
</dbReference>
<feature type="non-terminal residue" evidence="2">
    <location>
        <position position="1"/>
    </location>
</feature>
<comment type="caution">
    <text evidence="2">The sequence shown here is derived from an EMBL/GenBank/DDBJ whole genome shotgun (WGS) entry which is preliminary data.</text>
</comment>
<keyword evidence="3" id="KW-1185">Reference proteome</keyword>
<feature type="compositionally biased region" description="Basic and acidic residues" evidence="1">
    <location>
        <begin position="46"/>
        <end position="60"/>
    </location>
</feature>
<evidence type="ECO:0000256" key="1">
    <source>
        <dbReference type="SAM" id="MobiDB-lite"/>
    </source>
</evidence>
<feature type="region of interest" description="Disordered" evidence="1">
    <location>
        <begin position="1"/>
        <end position="107"/>
    </location>
</feature>
<evidence type="ECO:0000313" key="2">
    <source>
        <dbReference type="EMBL" id="KAJ2927037.1"/>
    </source>
</evidence>
<dbReference type="PANTHER" id="PTHR40462:SF1">
    <property type="entry name" value="EXPRESSED PROTEIN"/>
    <property type="match status" value="1"/>
</dbReference>
<sequence length="107" mass="11476">MDFLNNSLDKSGQSAAPNQQQQQQPSGGGGFMDRLNNMGGGGQSGERNEDALDKGVDFVQERFLGQGQQNNESAFEQAKDKQIADAIRQGYQKATGSEFPVKGKHGA</sequence>
<name>A0A9W8MEP0_9AGAR</name>
<feature type="compositionally biased region" description="Polar residues" evidence="1">
    <location>
        <begin position="1"/>
        <end position="10"/>
    </location>
</feature>
<feature type="compositionally biased region" description="Low complexity" evidence="1">
    <location>
        <begin position="11"/>
        <end position="25"/>
    </location>
</feature>
<dbReference type="AlphaFoldDB" id="A0A9W8MEP0"/>
<accession>A0A9W8MEP0</accession>